<dbReference type="InterPro" id="IPR036736">
    <property type="entry name" value="ACP-like_sf"/>
</dbReference>
<organism evidence="2 3">
    <name type="scientific">Candidatus Iainarchaeum sp</name>
    <dbReference type="NCBI Taxonomy" id="3101447"/>
    <lineage>
        <taxon>Archaea</taxon>
        <taxon>Candidatus Iainarchaeota</taxon>
        <taxon>Candidatus Iainarchaeia</taxon>
        <taxon>Candidatus Iainarchaeales</taxon>
        <taxon>Candidatus Iainarchaeaceae</taxon>
        <taxon>Candidatus Iainarchaeum</taxon>
    </lineage>
</organism>
<dbReference type="SUPFAM" id="SSF47336">
    <property type="entry name" value="ACP-like"/>
    <property type="match status" value="1"/>
</dbReference>
<proteinExistence type="predicted"/>
<sequence>MLEKIESIIAKIFGAKNPLSRSTVLSSIPSWDSLNALLLISEIEQAFGVTFSDQEILSIKTIGDIEDCIRKKKS</sequence>
<comment type="caution">
    <text evidence="2">The sequence shown here is derived from an EMBL/GenBank/DDBJ whole genome shotgun (WGS) entry which is preliminary data.</text>
</comment>
<feature type="domain" description="Carrier" evidence="1">
    <location>
        <begin position="1"/>
        <end position="73"/>
    </location>
</feature>
<name>A0A8T4L3K8_9ARCH</name>
<evidence type="ECO:0000259" key="1">
    <source>
        <dbReference type="PROSITE" id="PS50075"/>
    </source>
</evidence>
<protein>
    <submittedName>
        <fullName evidence="2">Acyl carrier protein</fullName>
    </submittedName>
</protein>
<evidence type="ECO:0000313" key="2">
    <source>
        <dbReference type="EMBL" id="MBS3061361.1"/>
    </source>
</evidence>
<dbReference type="Proteomes" id="UP000675968">
    <property type="component" value="Unassembled WGS sequence"/>
</dbReference>
<dbReference type="Gene3D" id="1.10.1200.10">
    <property type="entry name" value="ACP-like"/>
    <property type="match status" value="1"/>
</dbReference>
<dbReference type="AlphaFoldDB" id="A0A8T4L3K8"/>
<evidence type="ECO:0000313" key="3">
    <source>
        <dbReference type="Proteomes" id="UP000675968"/>
    </source>
</evidence>
<dbReference type="InterPro" id="IPR009081">
    <property type="entry name" value="PP-bd_ACP"/>
</dbReference>
<reference evidence="2" key="2">
    <citation type="submission" date="2021-05" db="EMBL/GenBank/DDBJ databases">
        <title>Protein family content uncovers lineage relationships and bacterial pathway maintenance mechanisms in DPANN archaea.</title>
        <authorList>
            <person name="Castelle C.J."/>
            <person name="Meheust R."/>
            <person name="Jaffe A.L."/>
            <person name="Seitz K."/>
            <person name="Gong X."/>
            <person name="Baker B.J."/>
            <person name="Banfield J.F."/>
        </authorList>
    </citation>
    <scope>NUCLEOTIDE SEQUENCE</scope>
    <source>
        <strain evidence="2">RIFCSPLOWO2_01_FULL_AR10_48_17</strain>
    </source>
</reference>
<dbReference type="PROSITE" id="PS50075">
    <property type="entry name" value="CARRIER"/>
    <property type="match status" value="1"/>
</dbReference>
<gene>
    <name evidence="2" type="ORF">J4215_02150</name>
</gene>
<dbReference type="Pfam" id="PF00550">
    <property type="entry name" value="PP-binding"/>
    <property type="match status" value="1"/>
</dbReference>
<dbReference type="EMBL" id="JAGVWC010000009">
    <property type="protein sequence ID" value="MBS3061361.1"/>
    <property type="molecule type" value="Genomic_DNA"/>
</dbReference>
<accession>A0A8T4L3K8</accession>
<reference evidence="2" key="1">
    <citation type="submission" date="2021-03" db="EMBL/GenBank/DDBJ databases">
        <authorList>
            <person name="Jaffe A."/>
        </authorList>
    </citation>
    <scope>NUCLEOTIDE SEQUENCE</scope>
    <source>
        <strain evidence="2">RIFCSPLOWO2_01_FULL_AR10_48_17</strain>
    </source>
</reference>